<keyword evidence="3" id="KW-1185">Reference proteome</keyword>
<evidence type="ECO:0000256" key="1">
    <source>
        <dbReference type="SAM" id="MobiDB-lite"/>
    </source>
</evidence>
<evidence type="ECO:0000313" key="2">
    <source>
        <dbReference type="EMBL" id="PKA62051.1"/>
    </source>
</evidence>
<name>A0A2I0B2M5_9ASPA</name>
<feature type="region of interest" description="Disordered" evidence="1">
    <location>
        <begin position="1"/>
        <end position="42"/>
    </location>
</feature>
<feature type="compositionally biased region" description="Low complexity" evidence="1">
    <location>
        <begin position="73"/>
        <end position="84"/>
    </location>
</feature>
<dbReference type="SUPFAM" id="SSF144256">
    <property type="entry name" value="TSP9-like"/>
    <property type="match status" value="1"/>
</dbReference>
<organism evidence="2 3">
    <name type="scientific">Apostasia shenzhenica</name>
    <dbReference type="NCBI Taxonomy" id="1088818"/>
    <lineage>
        <taxon>Eukaryota</taxon>
        <taxon>Viridiplantae</taxon>
        <taxon>Streptophyta</taxon>
        <taxon>Embryophyta</taxon>
        <taxon>Tracheophyta</taxon>
        <taxon>Spermatophyta</taxon>
        <taxon>Magnoliopsida</taxon>
        <taxon>Liliopsida</taxon>
        <taxon>Asparagales</taxon>
        <taxon>Orchidaceae</taxon>
        <taxon>Apostasioideae</taxon>
        <taxon>Apostasia</taxon>
    </lineage>
</organism>
<dbReference type="PANTHER" id="PTHR36370:SF1">
    <property type="entry name" value="THYLAKOID SOLUBLE PHOSPHOPROTEIN"/>
    <property type="match status" value="1"/>
</dbReference>
<feature type="region of interest" description="Disordered" evidence="1">
    <location>
        <begin position="67"/>
        <end position="110"/>
    </location>
</feature>
<sequence>MASLSLAFGGAAATVAGRRRRRRRVVAPTGATRNPGSSGKEEKRLLDFILGGLQKEDQLLETDPILNKVDDNGTASTSKSGSTARVSAPNNKKKTEGTGGGVFGGLFAKK</sequence>
<dbReference type="Proteomes" id="UP000236161">
    <property type="component" value="Unassembled WGS sequence"/>
</dbReference>
<dbReference type="EMBL" id="KZ451921">
    <property type="protein sequence ID" value="PKA62051.1"/>
    <property type="molecule type" value="Genomic_DNA"/>
</dbReference>
<proteinExistence type="predicted"/>
<protein>
    <recommendedName>
        <fullName evidence="4">Thylakoid soluble phosphoprotein TSP9</fullName>
    </recommendedName>
</protein>
<gene>
    <name evidence="2" type="ORF">AXF42_Ash018276</name>
</gene>
<evidence type="ECO:0008006" key="4">
    <source>
        <dbReference type="Google" id="ProtNLM"/>
    </source>
</evidence>
<dbReference type="PANTHER" id="PTHR36370">
    <property type="entry name" value="THYLAKOID SOLUBLE PHOSPHOPROTEIN"/>
    <property type="match status" value="1"/>
</dbReference>
<evidence type="ECO:0000313" key="3">
    <source>
        <dbReference type="Proteomes" id="UP000236161"/>
    </source>
</evidence>
<dbReference type="Pfam" id="PF11493">
    <property type="entry name" value="TSP9"/>
    <property type="match status" value="1"/>
</dbReference>
<dbReference type="InterPro" id="IPR037244">
    <property type="entry name" value="TSP9_sf"/>
</dbReference>
<dbReference type="InterPro" id="IPR021584">
    <property type="entry name" value="TSP9"/>
</dbReference>
<feature type="compositionally biased region" description="Low complexity" evidence="1">
    <location>
        <begin position="1"/>
        <end position="16"/>
    </location>
</feature>
<dbReference type="OrthoDB" id="1301212at2759"/>
<dbReference type="GO" id="GO:0009507">
    <property type="term" value="C:chloroplast"/>
    <property type="evidence" value="ECO:0007669"/>
    <property type="project" value="TreeGrafter"/>
</dbReference>
<dbReference type="AlphaFoldDB" id="A0A2I0B2M5"/>
<accession>A0A2I0B2M5</accession>
<reference evidence="2 3" key="1">
    <citation type="journal article" date="2017" name="Nature">
        <title>The Apostasia genome and the evolution of orchids.</title>
        <authorList>
            <person name="Zhang G.Q."/>
            <person name="Liu K.W."/>
            <person name="Li Z."/>
            <person name="Lohaus R."/>
            <person name="Hsiao Y.Y."/>
            <person name="Niu S.C."/>
            <person name="Wang J.Y."/>
            <person name="Lin Y.C."/>
            <person name="Xu Q."/>
            <person name="Chen L.J."/>
            <person name="Yoshida K."/>
            <person name="Fujiwara S."/>
            <person name="Wang Z.W."/>
            <person name="Zhang Y.Q."/>
            <person name="Mitsuda N."/>
            <person name="Wang M."/>
            <person name="Liu G.H."/>
            <person name="Pecoraro L."/>
            <person name="Huang H.X."/>
            <person name="Xiao X.J."/>
            <person name="Lin M."/>
            <person name="Wu X.Y."/>
            <person name="Wu W.L."/>
            <person name="Chen Y.Y."/>
            <person name="Chang S.B."/>
            <person name="Sakamoto S."/>
            <person name="Ohme-Takagi M."/>
            <person name="Yagi M."/>
            <person name="Zeng S.J."/>
            <person name="Shen C.Y."/>
            <person name="Yeh C.M."/>
            <person name="Luo Y.B."/>
            <person name="Tsai W.C."/>
            <person name="Van de Peer Y."/>
            <person name="Liu Z.J."/>
        </authorList>
    </citation>
    <scope>NUCLEOTIDE SEQUENCE [LARGE SCALE GENOMIC DNA]</scope>
    <source>
        <strain evidence="3">cv. Shenzhen</strain>
        <tissue evidence="2">Stem</tissue>
    </source>
</reference>